<proteinExistence type="predicted"/>
<protein>
    <recommendedName>
        <fullName evidence="4">Carboxypeptidase regulatory-like domain-containing protein</fullName>
    </recommendedName>
</protein>
<evidence type="ECO:0000313" key="2">
    <source>
        <dbReference type="EMBL" id="SFC05749.1"/>
    </source>
</evidence>
<evidence type="ECO:0008006" key="4">
    <source>
        <dbReference type="Google" id="ProtNLM"/>
    </source>
</evidence>
<evidence type="ECO:0000313" key="3">
    <source>
        <dbReference type="Proteomes" id="UP000199058"/>
    </source>
</evidence>
<reference evidence="2 3" key="1">
    <citation type="submission" date="2016-10" db="EMBL/GenBank/DDBJ databases">
        <authorList>
            <person name="de Groot N.N."/>
        </authorList>
    </citation>
    <scope>NUCLEOTIDE SEQUENCE [LARGE SCALE GENOMIC DNA]</scope>
    <source>
        <strain evidence="2 3">DSM 18438</strain>
    </source>
</reference>
<dbReference type="PROSITE" id="PS51257">
    <property type="entry name" value="PROKAR_LIPOPROTEIN"/>
    <property type="match status" value="1"/>
</dbReference>
<evidence type="ECO:0000256" key="1">
    <source>
        <dbReference type="SAM" id="SignalP"/>
    </source>
</evidence>
<dbReference type="AlphaFoldDB" id="A0A1I1G1N8"/>
<accession>A0A1I1G1N8</accession>
<keyword evidence="3" id="KW-1185">Reference proteome</keyword>
<dbReference type="Proteomes" id="UP000199058">
    <property type="component" value="Unassembled WGS sequence"/>
</dbReference>
<dbReference type="STRING" id="1122252.SAMN05660443_1361"/>
<organism evidence="2 3">
    <name type="scientific">Marinospirillum celere</name>
    <dbReference type="NCBI Taxonomy" id="1122252"/>
    <lineage>
        <taxon>Bacteria</taxon>
        <taxon>Pseudomonadati</taxon>
        <taxon>Pseudomonadota</taxon>
        <taxon>Gammaproteobacteria</taxon>
        <taxon>Oceanospirillales</taxon>
        <taxon>Oceanospirillaceae</taxon>
        <taxon>Marinospirillum</taxon>
    </lineage>
</organism>
<feature type="signal peptide" evidence="1">
    <location>
        <begin position="1"/>
        <end position="22"/>
    </location>
</feature>
<dbReference type="EMBL" id="FOLH01000002">
    <property type="protein sequence ID" value="SFC05749.1"/>
    <property type="molecule type" value="Genomic_DNA"/>
</dbReference>
<sequence>MKNNKLLQLATLAAALMSLGLAGCSDSSSSSSGDSTPAKQDIAVSGVAAKGVLKGARVELCVDPECTTILASTTTNDKGEYSFNAAVENPTFYTVRVRYAPDAEMVCDAPQCGSVDFGDNLPMDPGLRLRSVAQLDSSSTSVESHVTPASELLVTAALQSGGRLDDATVTAARQTVQKALGLPSGVDPIRTRPIDLTSESLEGADPAGMQLALVAASFAGGDNVGDAISNFVERASKGELTKTELEGVKERIDGLSTAREGLSEAIADLSARLDTTLNACVDENCATGPEETALTDIQKTNLDYVKGLVQTVRVMGNEVVRIGGAADKQQEGSIFEQLEMVGNALDLRIEVTAEVLSIVIQTLAEQVAADFMNEDVLTDIESIHDRFGGNTAITYGDQSISVSGLEFTTRGDATMTLNVALSYPDLSLLDSEEGLKDVHFTIAADATLEGQNTLVMAIEEGTELRLQTTKGLQVSMLDTDELPDFQGELEAFTLAGKASIQVGDEHGFRGDLSLKAVRSEREVAVNQEQGEYGFLGLVPSELQLKGEFTGANNGKLEASVRAQLHNASAFAFYPDETNEENGWAQLSFDAKIESARLSPNLPELALEAKVRRTSYEQGNAELVASWQVQGESQQMLKLRVDIDDSRPTPDLFYLSDGQGTEMQLIEGQSPVIARIMRDGTVYASITEESGLVLVNYLDGDSKEIEFESLF</sequence>
<name>A0A1I1G1N8_9GAMM</name>
<dbReference type="OrthoDB" id="6226304at2"/>
<feature type="chain" id="PRO_5011469492" description="Carboxypeptidase regulatory-like domain-containing protein" evidence="1">
    <location>
        <begin position="23"/>
        <end position="710"/>
    </location>
</feature>
<dbReference type="RefSeq" id="WP_091961040.1">
    <property type="nucleotide sequence ID" value="NZ_FOLH01000002.1"/>
</dbReference>
<keyword evidence="1" id="KW-0732">Signal</keyword>
<gene>
    <name evidence="2" type="ORF">SAMN05660443_1361</name>
</gene>